<accession>A0A1G6NZJ1</accession>
<dbReference type="InterPro" id="IPR022742">
    <property type="entry name" value="Hydrolase_4"/>
</dbReference>
<name>A0A1G6NZJ1_9FIRM</name>
<sequence>MRQNFTVAGPFGELSGVINLCEVETKRRNVLVMAHGFRGSMEGGGRAAQLADEIGESICSVVRFNFSWCTMLTNQIAELKAVLDFVRKTLQPEKLFLLGRSFGGATCIVTACEGDCCTDAAAGNCCKISHSNTAPEWYKRNTYCPDGMVLWSAPNSLQKTFIQVLGSEAFQSALQGKTVVLDDERGHDEIPATFVTDLLQYDVAALLQRWQTGPLLIIHGTKDCIVTPEQAKMNFEIAGGNKQLHYMEGDNHHLDLRFKEAGNLIKEWLKENG</sequence>
<reference evidence="3" key="1">
    <citation type="submission" date="2016-10" db="EMBL/GenBank/DDBJ databases">
        <authorList>
            <person name="Varghese N."/>
            <person name="Submissions S."/>
        </authorList>
    </citation>
    <scope>NUCLEOTIDE SEQUENCE [LARGE SCALE GENOMIC DNA]</scope>
    <source>
        <strain evidence="3">DSM 11005</strain>
    </source>
</reference>
<dbReference type="SUPFAM" id="SSF53474">
    <property type="entry name" value="alpha/beta-Hydrolases"/>
    <property type="match status" value="1"/>
</dbReference>
<dbReference type="Gene3D" id="3.40.50.1820">
    <property type="entry name" value="alpha/beta hydrolase"/>
    <property type="match status" value="2"/>
</dbReference>
<evidence type="ECO:0000313" key="3">
    <source>
        <dbReference type="Proteomes" id="UP000198943"/>
    </source>
</evidence>
<feature type="domain" description="Serine aminopeptidase S33" evidence="1">
    <location>
        <begin position="74"/>
        <end position="254"/>
    </location>
</feature>
<dbReference type="EMBL" id="FMYW01000018">
    <property type="protein sequence ID" value="SDC73148.1"/>
    <property type="molecule type" value="Genomic_DNA"/>
</dbReference>
<evidence type="ECO:0000259" key="1">
    <source>
        <dbReference type="Pfam" id="PF12146"/>
    </source>
</evidence>
<evidence type="ECO:0000313" key="2">
    <source>
        <dbReference type="EMBL" id="SDC73148.1"/>
    </source>
</evidence>
<protein>
    <submittedName>
        <fullName evidence="2">Pimeloyl-ACP methyl ester carboxylesterase</fullName>
    </submittedName>
</protein>
<gene>
    <name evidence="2" type="ORF">SAMN04487864_11813</name>
</gene>
<proteinExistence type="predicted"/>
<dbReference type="Proteomes" id="UP000198943">
    <property type="component" value="Unassembled WGS sequence"/>
</dbReference>
<dbReference type="Pfam" id="PF12146">
    <property type="entry name" value="Hydrolase_4"/>
    <property type="match status" value="1"/>
</dbReference>
<keyword evidence="3" id="KW-1185">Reference proteome</keyword>
<dbReference type="AlphaFoldDB" id="A0A1G6NZJ1"/>
<dbReference type="InterPro" id="IPR029058">
    <property type="entry name" value="AB_hydrolase_fold"/>
</dbReference>
<organism evidence="2 3">
    <name type="scientific">Succiniclasticum ruminis</name>
    <dbReference type="NCBI Taxonomy" id="40841"/>
    <lineage>
        <taxon>Bacteria</taxon>
        <taxon>Bacillati</taxon>
        <taxon>Bacillota</taxon>
        <taxon>Negativicutes</taxon>
        <taxon>Acidaminococcales</taxon>
        <taxon>Acidaminococcaceae</taxon>
        <taxon>Succiniclasticum</taxon>
    </lineage>
</organism>
<dbReference type="RefSeq" id="WP_176760536.1">
    <property type="nucleotide sequence ID" value="NZ_FMYW01000018.1"/>
</dbReference>